<dbReference type="PRINTS" id="PR00388">
    <property type="entry name" value="PDIESTERASE2"/>
</dbReference>
<organism evidence="2 3">
    <name type="scientific">Chitinimonas taiwanensis DSM 18899</name>
    <dbReference type="NCBI Taxonomy" id="1121279"/>
    <lineage>
        <taxon>Bacteria</taxon>
        <taxon>Pseudomonadati</taxon>
        <taxon>Pseudomonadota</taxon>
        <taxon>Betaproteobacteria</taxon>
        <taxon>Neisseriales</taxon>
        <taxon>Chitinibacteraceae</taxon>
        <taxon>Chitinimonas</taxon>
    </lineage>
</organism>
<gene>
    <name evidence="2" type="ORF">SAMN02745887_01308</name>
</gene>
<keyword evidence="3" id="KW-1185">Reference proteome</keyword>
<sequence length="255" mass="27866">MRLKVLGCSGGIGGVQRTTSFLLGRHTLIDAGTGVGELSVAEMAQIDQVFLTHSHLDHIALLPLLIDTVGAMRSQPLTVYASAATLDALGKHIFNWQIWPDFRQIPSAAQPFMRFCALEVGESLTLPDKLTVTALPALHTVPAQGYQLDSGQGSLVFTGDTTVNDSLWPILNQMDALRGLIIETAFCNRERELAQASRHLCPAMLAVELAKLKRPTEVYITHLKPGEIELTMQEISEDAAAFHPKMLKNGQILEF</sequence>
<dbReference type="SUPFAM" id="SSF56281">
    <property type="entry name" value="Metallo-hydrolase/oxidoreductase"/>
    <property type="match status" value="1"/>
</dbReference>
<dbReference type="OrthoDB" id="9803916at2"/>
<dbReference type="CDD" id="cd07735">
    <property type="entry name" value="class_II_PDE_MBL-fold"/>
    <property type="match status" value="1"/>
</dbReference>
<dbReference type="Pfam" id="PF12706">
    <property type="entry name" value="Lactamase_B_2"/>
    <property type="match status" value="1"/>
</dbReference>
<dbReference type="PANTHER" id="PTHR46504">
    <property type="entry name" value="TRNASE Z TRZ1"/>
    <property type="match status" value="1"/>
</dbReference>
<dbReference type="PANTHER" id="PTHR46504:SF2">
    <property type="entry name" value="TRNASE Z TRZ1"/>
    <property type="match status" value="1"/>
</dbReference>
<dbReference type="SMART" id="SM00849">
    <property type="entry name" value="Lactamase_B"/>
    <property type="match status" value="1"/>
</dbReference>
<dbReference type="RefSeq" id="WP_072427835.1">
    <property type="nucleotide sequence ID" value="NZ_FPKR01000004.1"/>
</dbReference>
<protein>
    <submittedName>
        <fullName evidence="2">Ribonuclease BN, tRNA processing enzyme</fullName>
    </submittedName>
</protein>
<dbReference type="InterPro" id="IPR036866">
    <property type="entry name" value="RibonucZ/Hydroxyglut_hydro"/>
</dbReference>
<dbReference type="GO" id="GO:0004115">
    <property type="term" value="F:3',5'-cyclic-AMP phosphodiesterase activity"/>
    <property type="evidence" value="ECO:0007669"/>
    <property type="project" value="InterPro"/>
</dbReference>
<feature type="domain" description="Metallo-beta-lactamase" evidence="1">
    <location>
        <begin position="17"/>
        <end position="222"/>
    </location>
</feature>
<dbReference type="InterPro" id="IPR001279">
    <property type="entry name" value="Metallo-B-lactamas"/>
</dbReference>
<reference evidence="2 3" key="1">
    <citation type="submission" date="2016-11" db="EMBL/GenBank/DDBJ databases">
        <authorList>
            <person name="Jaros S."/>
            <person name="Januszkiewicz K."/>
            <person name="Wedrychowicz H."/>
        </authorList>
    </citation>
    <scope>NUCLEOTIDE SEQUENCE [LARGE SCALE GENOMIC DNA]</scope>
    <source>
        <strain evidence="2 3">DSM 18899</strain>
    </source>
</reference>
<evidence type="ECO:0000259" key="1">
    <source>
        <dbReference type="SMART" id="SM00849"/>
    </source>
</evidence>
<dbReference type="Gene3D" id="3.60.15.10">
    <property type="entry name" value="Ribonuclease Z/Hydroxyacylglutathione hydrolase-like"/>
    <property type="match status" value="1"/>
</dbReference>
<evidence type="ECO:0000313" key="2">
    <source>
        <dbReference type="EMBL" id="SFZ74565.1"/>
    </source>
</evidence>
<dbReference type="GO" id="GO:0006198">
    <property type="term" value="P:cAMP catabolic process"/>
    <property type="evidence" value="ECO:0007669"/>
    <property type="project" value="InterPro"/>
</dbReference>
<dbReference type="EMBL" id="FPKR01000004">
    <property type="protein sequence ID" value="SFZ74565.1"/>
    <property type="molecule type" value="Genomic_DNA"/>
</dbReference>
<accession>A0A1K2HD39</accession>
<dbReference type="AlphaFoldDB" id="A0A1K2HD39"/>
<dbReference type="Proteomes" id="UP000186513">
    <property type="component" value="Unassembled WGS sequence"/>
</dbReference>
<dbReference type="InterPro" id="IPR000396">
    <property type="entry name" value="Pdiesterase2"/>
</dbReference>
<dbReference type="STRING" id="1121279.SAMN02745887_01308"/>
<name>A0A1K2HD39_9NEIS</name>
<proteinExistence type="predicted"/>
<evidence type="ECO:0000313" key="3">
    <source>
        <dbReference type="Proteomes" id="UP000186513"/>
    </source>
</evidence>